<dbReference type="EMBL" id="CM037154">
    <property type="protein sequence ID" value="KAH7860370.1"/>
    <property type="molecule type" value="Genomic_DNA"/>
</dbReference>
<protein>
    <submittedName>
        <fullName evidence="1">Uncharacterized protein</fullName>
    </submittedName>
</protein>
<proteinExistence type="predicted"/>
<evidence type="ECO:0000313" key="2">
    <source>
        <dbReference type="Proteomes" id="UP000828048"/>
    </source>
</evidence>
<sequence length="163" mass="18615">MVGLSQVYSYLYALTVICIIACLVELVYQVHLAIRSPNISSNDSIATTRFLELIDKNNPSGRYKIEKHLEPVECAVCLLTLEKGEKIRNLKCNHTFHKACVDTWLQQDSAVRCPLCRSTVLPEEIMVQLQEQRHWSQVYDEISEEEIVFFLSSVHGGPLYSVL</sequence>
<gene>
    <name evidence="1" type="ORF">Vadar_012699</name>
</gene>
<dbReference type="Proteomes" id="UP000828048">
    <property type="component" value="Chromosome 4"/>
</dbReference>
<keyword evidence="2" id="KW-1185">Reference proteome</keyword>
<reference evidence="1 2" key="1">
    <citation type="journal article" date="2021" name="Hortic Res">
        <title>High-quality reference genome and annotation aids understanding of berry development for evergreen blueberry (Vaccinium darrowii).</title>
        <authorList>
            <person name="Yu J."/>
            <person name="Hulse-Kemp A.M."/>
            <person name="Babiker E."/>
            <person name="Staton M."/>
        </authorList>
    </citation>
    <scope>NUCLEOTIDE SEQUENCE [LARGE SCALE GENOMIC DNA]</scope>
    <source>
        <strain evidence="2">cv. NJ 8807/NJ 8810</strain>
        <tissue evidence="1">Young leaf</tissue>
    </source>
</reference>
<comment type="caution">
    <text evidence="1">The sequence shown here is derived from an EMBL/GenBank/DDBJ whole genome shotgun (WGS) entry which is preliminary data.</text>
</comment>
<evidence type="ECO:0000313" key="1">
    <source>
        <dbReference type="EMBL" id="KAH7860370.1"/>
    </source>
</evidence>
<accession>A0ACB7Z481</accession>
<organism evidence="1 2">
    <name type="scientific">Vaccinium darrowii</name>
    <dbReference type="NCBI Taxonomy" id="229202"/>
    <lineage>
        <taxon>Eukaryota</taxon>
        <taxon>Viridiplantae</taxon>
        <taxon>Streptophyta</taxon>
        <taxon>Embryophyta</taxon>
        <taxon>Tracheophyta</taxon>
        <taxon>Spermatophyta</taxon>
        <taxon>Magnoliopsida</taxon>
        <taxon>eudicotyledons</taxon>
        <taxon>Gunneridae</taxon>
        <taxon>Pentapetalae</taxon>
        <taxon>asterids</taxon>
        <taxon>Ericales</taxon>
        <taxon>Ericaceae</taxon>
        <taxon>Vaccinioideae</taxon>
        <taxon>Vaccinieae</taxon>
        <taxon>Vaccinium</taxon>
    </lineage>
</organism>
<name>A0ACB7Z481_9ERIC</name>